<accession>H3ZAV8</accession>
<dbReference type="SUPFAM" id="SSF55781">
    <property type="entry name" value="GAF domain-like"/>
    <property type="match status" value="1"/>
</dbReference>
<dbReference type="NCBIfam" id="TIGR00254">
    <property type="entry name" value="GGDEF"/>
    <property type="match status" value="1"/>
</dbReference>
<dbReference type="SUPFAM" id="SSF141868">
    <property type="entry name" value="EAL domain-like"/>
    <property type="match status" value="1"/>
</dbReference>
<dbReference type="SMART" id="SM00267">
    <property type="entry name" value="GGDEF"/>
    <property type="match status" value="1"/>
</dbReference>
<sequence>MVATISGAFAQAAAAEIDTVIDQALAAIGHFYQADRCYLFKFADDLATASNTHEWCAAGVTSQLSELQNLSSAEFGTWYTQWQAGMPAVISDVQALPPDSAEYQLLAPQGIQSLLMLPLRSHNRLLGMLGLDVVRCSQQWSNEHVAGMQLIAGNICGALLRQQVERRAESLALFDPITGLANRQLLLDRIHQAQLQSNRSQHYSALLFIDIDDFKTLNDSLGYNTGDRVLKLVGQALAQVLPQGDTVGRLNADEFLVLTEMLSCSRAAVEEVTALAAQLQQSVLDSQALQQIRPKNTLSIGATLFLGDTQEVDVLITQADMAMHQVKPQGGDALAFFDGELQFQASRRLLLAHELRDALADDQFELYFQPQLVHPGVVMGAEVLLRWRHPARGLLGPYEFIDFAEESGMIVAIGEQVLRKACRQLALWQQQPARAQLELSVNISARQFRQRDFVQVVQGILKETQIDASALKLELTESMLVDDFDHVVSKMQQLQLHGIRFALDDFGTGYSSLVYLKRLPLYQLKIDRGFIDDLLRDENEQAIVRTIILLGQTLGLEVLAEGVENAGQLKALLQLGCYHYQGFHFAKPLPLAEFEQFLQQHLATLHRL</sequence>
<dbReference type="Proteomes" id="UP000012046">
    <property type="component" value="Unassembled WGS sequence"/>
</dbReference>
<dbReference type="InterPro" id="IPR050706">
    <property type="entry name" value="Cyclic-di-GMP_PDE-like"/>
</dbReference>
<name>H3ZAV8_9ALTE</name>
<proteinExistence type="predicted"/>
<keyword evidence="4" id="KW-1185">Reference proteome</keyword>
<dbReference type="eggNOG" id="COG5001">
    <property type="taxonomic scope" value="Bacteria"/>
</dbReference>
<dbReference type="Gene3D" id="3.30.450.40">
    <property type="match status" value="1"/>
</dbReference>
<dbReference type="CDD" id="cd01949">
    <property type="entry name" value="GGDEF"/>
    <property type="match status" value="1"/>
</dbReference>
<dbReference type="EMBL" id="AHTH01000005">
    <property type="protein sequence ID" value="EHR42072.1"/>
    <property type="molecule type" value="Genomic_DNA"/>
</dbReference>
<dbReference type="AlphaFoldDB" id="H3ZAV8"/>
<dbReference type="PATRIC" id="fig|1129374.4.peg.465"/>
<evidence type="ECO:0000259" key="1">
    <source>
        <dbReference type="PROSITE" id="PS50883"/>
    </source>
</evidence>
<dbReference type="GO" id="GO:0071111">
    <property type="term" value="F:cyclic-guanylate-specific phosphodiesterase activity"/>
    <property type="evidence" value="ECO:0007669"/>
    <property type="project" value="InterPro"/>
</dbReference>
<dbReference type="SUPFAM" id="SSF55073">
    <property type="entry name" value="Nucleotide cyclase"/>
    <property type="match status" value="1"/>
</dbReference>
<dbReference type="InterPro" id="IPR003018">
    <property type="entry name" value="GAF"/>
</dbReference>
<dbReference type="SMART" id="SM00065">
    <property type="entry name" value="GAF"/>
    <property type="match status" value="1"/>
</dbReference>
<dbReference type="PANTHER" id="PTHR33121:SF70">
    <property type="entry name" value="SIGNALING PROTEIN YKOW"/>
    <property type="match status" value="1"/>
</dbReference>
<gene>
    <name evidence="3" type="ORF">AJE_02306</name>
</gene>
<organism evidence="3 4">
    <name type="scientific">Alishewanella jeotgali KCTC 22429</name>
    <dbReference type="NCBI Taxonomy" id="1129374"/>
    <lineage>
        <taxon>Bacteria</taxon>
        <taxon>Pseudomonadati</taxon>
        <taxon>Pseudomonadota</taxon>
        <taxon>Gammaproteobacteria</taxon>
        <taxon>Alteromonadales</taxon>
        <taxon>Alteromonadaceae</taxon>
        <taxon>Alishewanella</taxon>
    </lineage>
</organism>
<feature type="domain" description="EAL" evidence="1">
    <location>
        <begin position="348"/>
        <end position="602"/>
    </location>
</feature>
<evidence type="ECO:0000259" key="2">
    <source>
        <dbReference type="PROSITE" id="PS50887"/>
    </source>
</evidence>
<dbReference type="STRING" id="1129374.AJE_02306"/>
<dbReference type="InterPro" id="IPR000160">
    <property type="entry name" value="GGDEF_dom"/>
</dbReference>
<dbReference type="Gene3D" id="3.30.70.270">
    <property type="match status" value="1"/>
</dbReference>
<dbReference type="InterPro" id="IPR001633">
    <property type="entry name" value="EAL_dom"/>
</dbReference>
<dbReference type="Gene3D" id="3.20.20.450">
    <property type="entry name" value="EAL domain"/>
    <property type="match status" value="1"/>
</dbReference>
<dbReference type="PROSITE" id="PS50887">
    <property type="entry name" value="GGDEF"/>
    <property type="match status" value="1"/>
</dbReference>
<evidence type="ECO:0000313" key="4">
    <source>
        <dbReference type="Proteomes" id="UP000012046"/>
    </source>
</evidence>
<reference evidence="3 4" key="1">
    <citation type="journal article" date="2012" name="J. Bacteriol.">
        <title>Genome Sequence of Extracellular-Protease-Producing Alishewanella jeotgali Isolated from Traditional Korean Fermented Seafood.</title>
        <authorList>
            <person name="Jung J."/>
            <person name="Chun J."/>
            <person name="Park W."/>
        </authorList>
    </citation>
    <scope>NUCLEOTIDE SEQUENCE [LARGE SCALE GENOMIC DNA]</scope>
    <source>
        <strain evidence="3 4">KCTC 22429</strain>
    </source>
</reference>
<dbReference type="CDD" id="cd01948">
    <property type="entry name" value="EAL"/>
    <property type="match status" value="1"/>
</dbReference>
<comment type="caution">
    <text evidence="3">The sequence shown here is derived from an EMBL/GenBank/DDBJ whole genome shotgun (WGS) entry which is preliminary data.</text>
</comment>
<dbReference type="Pfam" id="PF01590">
    <property type="entry name" value="GAF"/>
    <property type="match status" value="1"/>
</dbReference>
<dbReference type="Pfam" id="PF00990">
    <property type="entry name" value="GGDEF"/>
    <property type="match status" value="1"/>
</dbReference>
<dbReference type="InterPro" id="IPR043128">
    <property type="entry name" value="Rev_trsase/Diguanyl_cyclase"/>
</dbReference>
<dbReference type="SMART" id="SM00052">
    <property type="entry name" value="EAL"/>
    <property type="match status" value="1"/>
</dbReference>
<feature type="domain" description="GGDEF" evidence="2">
    <location>
        <begin position="202"/>
        <end position="339"/>
    </location>
</feature>
<dbReference type="InterPro" id="IPR029787">
    <property type="entry name" value="Nucleotide_cyclase"/>
</dbReference>
<dbReference type="InterPro" id="IPR029016">
    <property type="entry name" value="GAF-like_dom_sf"/>
</dbReference>
<dbReference type="PANTHER" id="PTHR33121">
    <property type="entry name" value="CYCLIC DI-GMP PHOSPHODIESTERASE PDEF"/>
    <property type="match status" value="1"/>
</dbReference>
<protein>
    <submittedName>
        <fullName evidence="3">PAS/PAC sensor-containing diguanylate cyclase/phosphodiesterase</fullName>
    </submittedName>
</protein>
<dbReference type="InterPro" id="IPR035919">
    <property type="entry name" value="EAL_sf"/>
</dbReference>
<dbReference type="PROSITE" id="PS50883">
    <property type="entry name" value="EAL"/>
    <property type="match status" value="1"/>
</dbReference>
<dbReference type="Pfam" id="PF00563">
    <property type="entry name" value="EAL"/>
    <property type="match status" value="1"/>
</dbReference>
<evidence type="ECO:0000313" key="3">
    <source>
        <dbReference type="EMBL" id="EHR42072.1"/>
    </source>
</evidence>